<accession>A0AAV5QMG9</accession>
<keyword evidence="2" id="KW-1185">Reference proteome</keyword>
<proteinExistence type="predicted"/>
<evidence type="ECO:0000313" key="1">
    <source>
        <dbReference type="EMBL" id="GMM35639.1"/>
    </source>
</evidence>
<dbReference type="RefSeq" id="XP_064852639.1">
    <property type="nucleotide sequence ID" value="XM_064996567.1"/>
</dbReference>
<dbReference type="Proteomes" id="UP001360560">
    <property type="component" value="Unassembled WGS sequence"/>
</dbReference>
<protein>
    <submittedName>
        <fullName evidence="1">Uncharacterized protein</fullName>
    </submittedName>
</protein>
<name>A0AAV5QMG9_9ASCO</name>
<evidence type="ECO:0000313" key="2">
    <source>
        <dbReference type="Proteomes" id="UP001360560"/>
    </source>
</evidence>
<dbReference type="GeneID" id="90073618"/>
<reference evidence="1 2" key="1">
    <citation type="journal article" date="2023" name="Elife">
        <title>Identification of key yeast species and microbe-microbe interactions impacting larval growth of Drosophila in the wild.</title>
        <authorList>
            <person name="Mure A."/>
            <person name="Sugiura Y."/>
            <person name="Maeda R."/>
            <person name="Honda K."/>
            <person name="Sakurai N."/>
            <person name="Takahashi Y."/>
            <person name="Watada M."/>
            <person name="Katoh T."/>
            <person name="Gotoh A."/>
            <person name="Gotoh Y."/>
            <person name="Taniguchi I."/>
            <person name="Nakamura K."/>
            <person name="Hayashi T."/>
            <person name="Katayama T."/>
            <person name="Uemura T."/>
            <person name="Hattori Y."/>
        </authorList>
    </citation>
    <scope>NUCLEOTIDE SEQUENCE [LARGE SCALE GENOMIC DNA]</scope>
    <source>
        <strain evidence="1 2">SC-9</strain>
    </source>
</reference>
<organism evidence="1 2">
    <name type="scientific">Saccharomycopsis crataegensis</name>
    <dbReference type="NCBI Taxonomy" id="43959"/>
    <lineage>
        <taxon>Eukaryota</taxon>
        <taxon>Fungi</taxon>
        <taxon>Dikarya</taxon>
        <taxon>Ascomycota</taxon>
        <taxon>Saccharomycotina</taxon>
        <taxon>Saccharomycetes</taxon>
        <taxon>Saccharomycopsidaceae</taxon>
        <taxon>Saccharomycopsis</taxon>
    </lineage>
</organism>
<dbReference type="AlphaFoldDB" id="A0AAV5QMG9"/>
<gene>
    <name evidence="1" type="ORF">DASC09_029640</name>
</gene>
<comment type="caution">
    <text evidence="1">The sequence shown here is derived from an EMBL/GenBank/DDBJ whole genome shotgun (WGS) entry which is preliminary data.</text>
</comment>
<sequence length="200" mass="23014">MGKLSQVTLKCKSCCYTLWESENKGLSREFFLKFARTGAPPQDSDFGGYNKKPGIGTALYKYYEDLEVLSEEIPYAYFCGLIDSLGKYFVNDFSASSFIKRDYPKYMHSICMKILQYCAGASWAPSLYISQPKLDFYELVPDIPKIDISSENIILTVYDPDVIQDCTESYGARKYSLNLEESTYYTAQTFDEKLRYFLDT</sequence>
<dbReference type="EMBL" id="BTFZ01000010">
    <property type="protein sequence ID" value="GMM35639.1"/>
    <property type="molecule type" value="Genomic_DNA"/>
</dbReference>